<evidence type="ECO:0000313" key="9">
    <source>
        <dbReference type="EMBL" id="ROT47740.1"/>
    </source>
</evidence>
<comment type="catalytic activity">
    <reaction evidence="1 5">
        <text>L-alanine = D-alanine</text>
        <dbReference type="Rhea" id="RHEA:20249"/>
        <dbReference type="ChEBI" id="CHEBI:57416"/>
        <dbReference type="ChEBI" id="CHEBI:57972"/>
        <dbReference type="EC" id="5.1.1.1"/>
    </reaction>
</comment>
<dbReference type="InterPro" id="IPR036565">
    <property type="entry name" value="Mur-like_cat_sf"/>
</dbReference>
<proteinExistence type="inferred from homology"/>
<evidence type="ECO:0000256" key="5">
    <source>
        <dbReference type="HAMAP-Rule" id="MF_01201"/>
    </source>
</evidence>
<dbReference type="PRINTS" id="PR00992">
    <property type="entry name" value="ALARACEMASE"/>
</dbReference>
<evidence type="ECO:0000256" key="7">
    <source>
        <dbReference type="PIRSR" id="PIRSR600821-52"/>
    </source>
</evidence>
<dbReference type="EMBL" id="RARA01000015">
    <property type="protein sequence ID" value="ROT47740.1"/>
    <property type="molecule type" value="Genomic_DNA"/>
</dbReference>
<feature type="active site" description="Proton acceptor; specific for L-alanine" evidence="5">
    <location>
        <position position="730"/>
    </location>
</feature>
<evidence type="ECO:0000256" key="3">
    <source>
        <dbReference type="ARBA" id="ARBA00022898"/>
    </source>
</evidence>
<evidence type="ECO:0000256" key="4">
    <source>
        <dbReference type="ARBA" id="ARBA00023235"/>
    </source>
</evidence>
<dbReference type="FunFam" id="3.20.20.10:FF:000002">
    <property type="entry name" value="Alanine racemase"/>
    <property type="match status" value="1"/>
</dbReference>
<dbReference type="Gene3D" id="3.90.190.20">
    <property type="entry name" value="Mur ligase, C-terminal domain"/>
    <property type="match status" value="1"/>
</dbReference>
<dbReference type="NCBIfam" id="NF008897">
    <property type="entry name" value="PRK11930.1"/>
    <property type="match status" value="1"/>
</dbReference>
<dbReference type="InterPro" id="IPR000821">
    <property type="entry name" value="Ala_racemase"/>
</dbReference>
<dbReference type="InterPro" id="IPR000713">
    <property type="entry name" value="Mur_ligase_N"/>
</dbReference>
<dbReference type="NCBIfam" id="TIGR00492">
    <property type="entry name" value="alr"/>
    <property type="match status" value="1"/>
</dbReference>
<reference evidence="9 10" key="1">
    <citation type="submission" date="2018-09" db="EMBL/GenBank/DDBJ databases">
        <title>Comparative Genomics of Wolbachia-Cardinium Dual Endosymbiosis in a Plant-Parasitic Nematode.</title>
        <authorList>
            <person name="Brown A.M.V."/>
            <person name="Wasala S.K."/>
            <person name="Howe D.K."/>
            <person name="Peetz A.B."/>
            <person name="Zasada I.A."/>
            <person name="Denver D.R."/>
        </authorList>
    </citation>
    <scope>NUCLEOTIDE SEQUENCE [LARGE SCALE GENOMIC DNA]</scope>
    <source>
        <strain evidence="9 10">Pp_1</strain>
    </source>
</reference>
<comment type="pathway">
    <text evidence="5">Amino-acid biosynthesis; D-alanine biosynthesis; D-alanine from L-alanine: step 1/1.</text>
</comment>
<dbReference type="SUPFAM" id="SSF53244">
    <property type="entry name" value="MurD-like peptide ligases, peptide-binding domain"/>
    <property type="match status" value="1"/>
</dbReference>
<dbReference type="Pfam" id="PF08245">
    <property type="entry name" value="Mur_ligase_M"/>
    <property type="match status" value="1"/>
</dbReference>
<dbReference type="EC" id="5.1.1.1" evidence="5"/>
<dbReference type="Gene3D" id="2.40.37.10">
    <property type="entry name" value="Lyase, Ornithine Decarboxylase, Chain A, domain 1"/>
    <property type="match status" value="1"/>
</dbReference>
<comment type="cofactor">
    <cofactor evidence="2 5 6">
        <name>pyridoxal 5'-phosphate</name>
        <dbReference type="ChEBI" id="CHEBI:597326"/>
    </cofactor>
</comment>
<dbReference type="Gene3D" id="3.40.1390.10">
    <property type="entry name" value="MurE/MurF, N-terminal domain"/>
    <property type="match status" value="1"/>
</dbReference>
<evidence type="ECO:0000259" key="8">
    <source>
        <dbReference type="SMART" id="SM01005"/>
    </source>
</evidence>
<keyword evidence="4 5" id="KW-0413">Isomerase</keyword>
<dbReference type="OrthoDB" id="9801978at2"/>
<feature type="binding site" evidence="5 7">
    <location>
        <position position="779"/>
    </location>
    <ligand>
        <name>substrate</name>
    </ligand>
</feature>
<feature type="modified residue" description="N6-(pyridoxal phosphate)lysine" evidence="5 6">
    <location>
        <position position="505"/>
    </location>
</feature>
<dbReference type="GO" id="GO:0005829">
    <property type="term" value="C:cytosol"/>
    <property type="evidence" value="ECO:0007669"/>
    <property type="project" value="TreeGrafter"/>
</dbReference>
<dbReference type="GO" id="GO:0008784">
    <property type="term" value="F:alanine racemase activity"/>
    <property type="evidence" value="ECO:0007669"/>
    <property type="project" value="UniProtKB-UniRule"/>
</dbReference>
<dbReference type="CDD" id="cd00430">
    <property type="entry name" value="PLPDE_III_AR"/>
    <property type="match status" value="1"/>
</dbReference>
<dbReference type="InterPro" id="IPR035911">
    <property type="entry name" value="MurE/MurF_N"/>
</dbReference>
<dbReference type="InterPro" id="IPR036615">
    <property type="entry name" value="Mur_ligase_C_dom_sf"/>
</dbReference>
<dbReference type="PANTHER" id="PTHR30511">
    <property type="entry name" value="ALANINE RACEMASE"/>
    <property type="match status" value="1"/>
</dbReference>
<dbReference type="InterPro" id="IPR011079">
    <property type="entry name" value="Ala_racemase_C"/>
</dbReference>
<feature type="active site" description="Proton acceptor; specific for D-alanine" evidence="5">
    <location>
        <position position="505"/>
    </location>
</feature>
<feature type="domain" description="Alanine racemase C-terminal" evidence="8">
    <location>
        <begin position="709"/>
        <end position="833"/>
    </location>
</feature>
<gene>
    <name evidence="9" type="ORF">EDM02_00780</name>
</gene>
<dbReference type="GO" id="GO:0016881">
    <property type="term" value="F:acid-amino acid ligase activity"/>
    <property type="evidence" value="ECO:0007669"/>
    <property type="project" value="InterPro"/>
</dbReference>
<dbReference type="Gene3D" id="3.20.20.10">
    <property type="entry name" value="Alanine racemase"/>
    <property type="match status" value="1"/>
</dbReference>
<keyword evidence="9" id="KW-0436">Ligase</keyword>
<dbReference type="Pfam" id="PF01168">
    <property type="entry name" value="Ala_racemase_N"/>
    <property type="match status" value="1"/>
</dbReference>
<dbReference type="InterPro" id="IPR013221">
    <property type="entry name" value="Mur_ligase_cen"/>
</dbReference>
<dbReference type="SMART" id="SM01005">
    <property type="entry name" value="Ala_racemase_C"/>
    <property type="match status" value="1"/>
</dbReference>
<name>A0A3N2QD84_9BACT</name>
<dbReference type="Pfam" id="PF01225">
    <property type="entry name" value="Mur_ligase"/>
    <property type="match status" value="1"/>
</dbReference>
<evidence type="ECO:0000313" key="10">
    <source>
        <dbReference type="Proteomes" id="UP000270927"/>
    </source>
</evidence>
<keyword evidence="3 5" id="KW-0663">Pyridoxal phosphate</keyword>
<dbReference type="SUPFAM" id="SSF53623">
    <property type="entry name" value="MurD-like peptide ligases, catalytic domain"/>
    <property type="match status" value="1"/>
</dbReference>
<dbReference type="InterPro" id="IPR029066">
    <property type="entry name" value="PLP-binding_barrel"/>
</dbReference>
<dbReference type="Proteomes" id="UP000270927">
    <property type="component" value="Unassembled WGS sequence"/>
</dbReference>
<dbReference type="SUPFAM" id="SSF51419">
    <property type="entry name" value="PLP-binding barrel"/>
    <property type="match status" value="1"/>
</dbReference>
<dbReference type="SUPFAM" id="SSF63418">
    <property type="entry name" value="MurE/MurF N-terminal domain"/>
    <property type="match status" value="1"/>
</dbReference>
<keyword evidence="10" id="KW-1185">Reference proteome</keyword>
<dbReference type="HAMAP" id="MF_01201">
    <property type="entry name" value="Ala_racemase"/>
    <property type="match status" value="1"/>
</dbReference>
<evidence type="ECO:0000256" key="6">
    <source>
        <dbReference type="PIRSR" id="PIRSR600821-50"/>
    </source>
</evidence>
<comment type="caution">
    <text evidence="9">The sequence shown here is derived from an EMBL/GenBank/DDBJ whole genome shotgun (WGS) entry which is preliminary data.</text>
</comment>
<feature type="binding site" evidence="5 7">
    <location>
        <position position="602"/>
    </location>
    <ligand>
        <name>substrate</name>
    </ligand>
</feature>
<protein>
    <recommendedName>
        <fullName evidence="5">Alanine racemase</fullName>
        <ecNumber evidence="5">5.1.1.1</ecNumber>
    </recommendedName>
</protein>
<dbReference type="UniPathway" id="UPA00042">
    <property type="reaction ID" value="UER00497"/>
</dbReference>
<dbReference type="GO" id="GO:0005524">
    <property type="term" value="F:ATP binding"/>
    <property type="evidence" value="ECO:0007669"/>
    <property type="project" value="InterPro"/>
</dbReference>
<comment type="function">
    <text evidence="5">Catalyzes the interconversion of L-alanine and D-alanine. May also act on other amino acids.</text>
</comment>
<sequence>MVVIPSILLNGMPLAYFNNLVAITNGQVVIQAANSPITELTIDSRNKTITQFPLFFAIVGINHNGHDYIEEAYEKGIRQFVVESSYNLSILEKFRDLNILQVIHTVEALQQFMVFYRSKYRLPVLGITGSNGKTIVKEWMHAFLSSKYKTVSNPSSYNSQVGVPLAVSLLQPSHQYAVFEAGITTADTMAKLALLIQPTHGLFTNIGPAHSQGFRDITQKIEEKAQLFAHCSTIYYCKDHQLIDETLLRLYGTQTTFVNWSFYNPKADYLVVREILATKTKLQIIASDTDNTFLTSFQDNASIENITHCLVYLLHNGFDPGQLQRSLLQLKSIPMRITLKAGMHRCQIIDDTYTHELASLRIALDFMQQQHYSYSKQTVILSDIVQSSTPDQELYKELALLLAKYAIHRFIGIGPIISQYATLFSMPQSIFFGTVEDFMQNKPFFQDEVILVKGARTFRLERIVRAIEKKCHGTVLEISMRSIRNNLSYFRAQLAHRTKIMAIVKASAYGNDSEIPAALQRHGVDYFGVAYVDEGIYLRNKGITLPIMVMNPTYDSFDAMVDYQLEPEIYSLELLDELSAFIAERAVQKINIHLKIETGMYRLGIEEGAIDQLLWQLKELPNIHVASIFSHLVGAESKEHDDYSLLQAKKFIKIAQYIERHLAIKPLKHLVNTNGLLRFPQFQFDMVRLGIGLYGVGVDKTIQSHLFPASTLKTIISQVKQVQKGETIGYNRKGITTQDTTIATIPIGYADGFSRLFGCGKGSVVIHDRYCPTIGTICMDMAMIDVTGIKVKRGDEVIIFSAEHSIDELAERIGTISYELLTQISQRVKRMYYT</sequence>
<dbReference type="Gene3D" id="3.40.1190.10">
    <property type="entry name" value="Mur-like, catalytic domain"/>
    <property type="match status" value="1"/>
</dbReference>
<dbReference type="Pfam" id="PF00842">
    <property type="entry name" value="Ala_racemase_C"/>
    <property type="match status" value="1"/>
</dbReference>
<dbReference type="GO" id="GO:0030170">
    <property type="term" value="F:pyridoxal phosphate binding"/>
    <property type="evidence" value="ECO:0007669"/>
    <property type="project" value="UniProtKB-UniRule"/>
</dbReference>
<accession>A0A3N2QD84</accession>
<dbReference type="SUPFAM" id="SSF50621">
    <property type="entry name" value="Alanine racemase C-terminal domain-like"/>
    <property type="match status" value="1"/>
</dbReference>
<dbReference type="InterPro" id="IPR001608">
    <property type="entry name" value="Ala_racemase_N"/>
</dbReference>
<dbReference type="GO" id="GO:0030632">
    <property type="term" value="P:D-alanine biosynthetic process"/>
    <property type="evidence" value="ECO:0007669"/>
    <property type="project" value="UniProtKB-UniRule"/>
</dbReference>
<comment type="similarity">
    <text evidence="5">Belongs to the alanine racemase family.</text>
</comment>
<dbReference type="InterPro" id="IPR009006">
    <property type="entry name" value="Ala_racemase/Decarboxylase_C"/>
</dbReference>
<organism evidence="9 10">
    <name type="scientific">Candidatus Cardinium hertigii</name>
    <dbReference type="NCBI Taxonomy" id="247481"/>
    <lineage>
        <taxon>Bacteria</taxon>
        <taxon>Pseudomonadati</taxon>
        <taxon>Bacteroidota</taxon>
        <taxon>Cytophagia</taxon>
        <taxon>Cytophagales</taxon>
        <taxon>Amoebophilaceae</taxon>
        <taxon>Candidatus Cardinium</taxon>
    </lineage>
</organism>
<evidence type="ECO:0000256" key="2">
    <source>
        <dbReference type="ARBA" id="ARBA00001933"/>
    </source>
</evidence>
<dbReference type="PANTHER" id="PTHR30511:SF0">
    <property type="entry name" value="ALANINE RACEMASE, CATABOLIC-RELATED"/>
    <property type="match status" value="1"/>
</dbReference>
<evidence type="ECO:0000256" key="1">
    <source>
        <dbReference type="ARBA" id="ARBA00000316"/>
    </source>
</evidence>
<dbReference type="AlphaFoldDB" id="A0A3N2QD84"/>